<organism evidence="1">
    <name type="scientific">Bionectria ochroleuca</name>
    <name type="common">Gliocladium roseum</name>
    <dbReference type="NCBI Taxonomy" id="29856"/>
    <lineage>
        <taxon>Eukaryota</taxon>
        <taxon>Fungi</taxon>
        <taxon>Dikarya</taxon>
        <taxon>Ascomycota</taxon>
        <taxon>Pezizomycotina</taxon>
        <taxon>Sordariomycetes</taxon>
        <taxon>Hypocreomycetidae</taxon>
        <taxon>Hypocreales</taxon>
        <taxon>Bionectriaceae</taxon>
        <taxon>Clonostachys</taxon>
    </lineage>
</organism>
<protein>
    <submittedName>
        <fullName evidence="1">Uncharacterized protein</fullName>
    </submittedName>
</protein>
<sequence>MSGEPRTITQDQFIALREIRSKILECMASKEDGPDKDGHVHDLIEMVFGLTAHPKKVKPQKQEKAVTKQSQEHFAFVKKAILKQVDQNADRGDFCARMDELLDALLYFHG</sequence>
<dbReference type="AlphaFoldDB" id="A0A0B7JL39"/>
<reference evidence="1" key="1">
    <citation type="submission" date="2015-01" db="EMBL/GenBank/DDBJ databases">
        <authorList>
            <person name="Durling Mikael"/>
        </authorList>
    </citation>
    <scope>NUCLEOTIDE SEQUENCE</scope>
</reference>
<proteinExistence type="predicted"/>
<name>A0A0B7JL39_BIOOC</name>
<gene>
    <name evidence="1" type="ORF">BN869_000000052_1</name>
</gene>
<dbReference type="EMBL" id="CDPU01000001">
    <property type="protein sequence ID" value="CEO43997.1"/>
    <property type="molecule type" value="Genomic_DNA"/>
</dbReference>
<evidence type="ECO:0000313" key="1">
    <source>
        <dbReference type="EMBL" id="CEO43997.1"/>
    </source>
</evidence>
<accession>A0A0B7JL39</accession>